<gene>
    <name evidence="1" type="ORF">QCL97_002905</name>
</gene>
<organism evidence="1 2">
    <name type="scientific">Chromobacterium amazonense</name>
    <dbReference type="NCBI Taxonomy" id="1382803"/>
    <lineage>
        <taxon>Bacteria</taxon>
        <taxon>Pseudomonadati</taxon>
        <taxon>Pseudomonadota</taxon>
        <taxon>Betaproteobacteria</taxon>
        <taxon>Neisseriales</taxon>
        <taxon>Chromobacteriaceae</taxon>
        <taxon>Chromobacterium</taxon>
    </lineage>
</organism>
<proteinExistence type="predicted"/>
<name>A0ABU8UXN8_9NEIS</name>
<dbReference type="EMBL" id="JAVFJF020000003">
    <property type="protein sequence ID" value="MEJ8673662.1"/>
    <property type="molecule type" value="Genomic_DNA"/>
</dbReference>
<sequence>MLNEAGQEVQLIDCRLVIRRQECIGAGHAAAFQCLKRLVSINMCPKAWQAAGLYCHDLISALIELALEKGRQDAALCRSAALPD</sequence>
<comment type="caution">
    <text evidence="1">The sequence shown here is derived from an EMBL/GenBank/DDBJ whole genome shotgun (WGS) entry which is preliminary data.</text>
</comment>
<dbReference type="Proteomes" id="UP001224516">
    <property type="component" value="Unassembled WGS sequence"/>
</dbReference>
<dbReference type="RefSeq" id="WP_307912536.1">
    <property type="nucleotide sequence ID" value="NZ_JAVFJF020000003.1"/>
</dbReference>
<keyword evidence="2" id="KW-1185">Reference proteome</keyword>
<evidence type="ECO:0000313" key="1">
    <source>
        <dbReference type="EMBL" id="MEJ8673662.1"/>
    </source>
</evidence>
<protein>
    <submittedName>
        <fullName evidence="1">Uncharacterized protein</fullName>
    </submittedName>
</protein>
<accession>A0ABU8UXN8</accession>
<reference evidence="1 2" key="1">
    <citation type="submission" date="2023-12" db="EMBL/GenBank/DDBJ databases">
        <title>Evaluation and characterization of a potential secondary metabolite violacein from indigenous Chromobacterium amazonense SAM215.</title>
        <authorList>
            <person name="Tarafdar M.R."/>
            <person name="Abedin S.M."/>
            <person name="Atiqua A."/>
            <person name="Saha A."/>
            <person name="Khan S.N."/>
        </authorList>
    </citation>
    <scope>NUCLEOTIDE SEQUENCE [LARGE SCALE GENOMIC DNA]</scope>
    <source>
        <strain evidence="1 2">SAM215</strain>
    </source>
</reference>
<evidence type="ECO:0000313" key="2">
    <source>
        <dbReference type="Proteomes" id="UP001224516"/>
    </source>
</evidence>